<dbReference type="EMBL" id="JAPQKI010000010">
    <property type="protein sequence ID" value="KAJ5085774.1"/>
    <property type="molecule type" value="Genomic_DNA"/>
</dbReference>
<feature type="region of interest" description="Disordered" evidence="1">
    <location>
        <begin position="106"/>
        <end position="141"/>
    </location>
</feature>
<keyword evidence="3" id="KW-1185">Reference proteome</keyword>
<name>A0A9W9EPZ6_9EURO</name>
<evidence type="ECO:0000313" key="2">
    <source>
        <dbReference type="EMBL" id="KAJ5085774.1"/>
    </source>
</evidence>
<dbReference type="Proteomes" id="UP001149074">
    <property type="component" value="Unassembled WGS sequence"/>
</dbReference>
<dbReference type="RefSeq" id="XP_056470452.1">
    <property type="nucleotide sequence ID" value="XM_056623036.1"/>
</dbReference>
<evidence type="ECO:0000256" key="1">
    <source>
        <dbReference type="SAM" id="MobiDB-lite"/>
    </source>
</evidence>
<reference evidence="2" key="2">
    <citation type="journal article" date="2023" name="IMA Fungus">
        <title>Comparative genomic study of the Penicillium genus elucidates a diverse pangenome and 15 lateral gene transfer events.</title>
        <authorList>
            <person name="Petersen C."/>
            <person name="Sorensen T."/>
            <person name="Nielsen M.R."/>
            <person name="Sondergaard T.E."/>
            <person name="Sorensen J.L."/>
            <person name="Fitzpatrick D.A."/>
            <person name="Frisvad J.C."/>
            <person name="Nielsen K.L."/>
        </authorList>
    </citation>
    <scope>NUCLEOTIDE SEQUENCE</scope>
    <source>
        <strain evidence="2">IBT 30761</strain>
    </source>
</reference>
<evidence type="ECO:0000313" key="3">
    <source>
        <dbReference type="Proteomes" id="UP001149074"/>
    </source>
</evidence>
<comment type="caution">
    <text evidence="2">The sequence shown here is derived from an EMBL/GenBank/DDBJ whole genome shotgun (WGS) entry which is preliminary data.</text>
</comment>
<feature type="compositionally biased region" description="Polar residues" evidence="1">
    <location>
        <begin position="55"/>
        <end position="71"/>
    </location>
</feature>
<dbReference type="GeneID" id="81362015"/>
<dbReference type="AlphaFoldDB" id="A0A9W9EPZ6"/>
<feature type="region of interest" description="Disordered" evidence="1">
    <location>
        <begin position="21"/>
        <end position="89"/>
    </location>
</feature>
<sequence length="141" mass="15544">MGLIKTGLTLAGGYGLIKAASKAVNDHEEKKQKRPSSNTNMPPSPPQMPYHPGYNESQMGYMYQNQANAHSHPQWRSHEHQSHQGHAMNAAPYTEYRSLQGSQTYGIQMDSVPPSYGTGHGQMHGSQMPGSAQKYYSQPAN</sequence>
<organism evidence="2 3">
    <name type="scientific">Penicillium argentinense</name>
    <dbReference type="NCBI Taxonomy" id="1131581"/>
    <lineage>
        <taxon>Eukaryota</taxon>
        <taxon>Fungi</taxon>
        <taxon>Dikarya</taxon>
        <taxon>Ascomycota</taxon>
        <taxon>Pezizomycotina</taxon>
        <taxon>Eurotiomycetes</taxon>
        <taxon>Eurotiomycetidae</taxon>
        <taxon>Eurotiales</taxon>
        <taxon>Aspergillaceae</taxon>
        <taxon>Penicillium</taxon>
    </lineage>
</organism>
<proteinExistence type="predicted"/>
<reference evidence="2" key="1">
    <citation type="submission" date="2022-11" db="EMBL/GenBank/DDBJ databases">
        <authorList>
            <person name="Petersen C."/>
        </authorList>
    </citation>
    <scope>NUCLEOTIDE SEQUENCE</scope>
    <source>
        <strain evidence="2">IBT 30761</strain>
    </source>
</reference>
<accession>A0A9W9EPZ6</accession>
<gene>
    <name evidence="2" type="ORF">N7532_010545</name>
</gene>
<protein>
    <submittedName>
        <fullName evidence="2">Uncharacterized protein</fullName>
    </submittedName>
</protein>
<dbReference type="OrthoDB" id="4499780at2759"/>
<feature type="compositionally biased region" description="Polar residues" evidence="1">
    <location>
        <begin position="124"/>
        <end position="141"/>
    </location>
</feature>